<dbReference type="EMBL" id="QJKJ01005205">
    <property type="protein sequence ID" value="RDX91098.1"/>
    <property type="molecule type" value="Genomic_DNA"/>
</dbReference>
<dbReference type="Proteomes" id="UP000257109">
    <property type="component" value="Unassembled WGS sequence"/>
</dbReference>
<reference evidence="2" key="1">
    <citation type="submission" date="2018-05" db="EMBL/GenBank/DDBJ databases">
        <title>Draft genome of Mucuna pruriens seed.</title>
        <authorList>
            <person name="Nnadi N.E."/>
            <person name="Vos R."/>
            <person name="Hasami M.H."/>
            <person name="Devisetty U.K."/>
            <person name="Aguiy J.C."/>
        </authorList>
    </citation>
    <scope>NUCLEOTIDE SEQUENCE [LARGE SCALE GENOMIC DNA]</scope>
    <source>
        <strain evidence="2">JCA_2017</strain>
    </source>
</reference>
<accession>A0A371GKN0</accession>
<keyword evidence="3" id="KW-1185">Reference proteome</keyword>
<evidence type="ECO:0000256" key="1">
    <source>
        <dbReference type="SAM" id="MobiDB-lite"/>
    </source>
</evidence>
<evidence type="ECO:0000313" key="2">
    <source>
        <dbReference type="EMBL" id="RDX91098.1"/>
    </source>
</evidence>
<sequence>MEEIQARAEKHVEAEEDQVERLEKGDPKRQAQMRAREAPQTFTPLREKRMQILHKICHTRLLEFPREVKGWVMGSNRNDWCKFHRAHSHSTKECQTLQA</sequence>
<name>A0A371GKN0_MUCPR</name>
<feature type="region of interest" description="Disordered" evidence="1">
    <location>
        <begin position="1"/>
        <end position="45"/>
    </location>
</feature>
<dbReference type="AlphaFoldDB" id="A0A371GKN0"/>
<gene>
    <name evidence="2" type="ORF">CR513_26969</name>
</gene>
<dbReference type="OrthoDB" id="1740536at2759"/>
<comment type="caution">
    <text evidence="2">The sequence shown here is derived from an EMBL/GenBank/DDBJ whole genome shotgun (WGS) entry which is preliminary data.</text>
</comment>
<feature type="compositionally biased region" description="Basic and acidic residues" evidence="1">
    <location>
        <begin position="1"/>
        <end position="37"/>
    </location>
</feature>
<proteinExistence type="predicted"/>
<protein>
    <submittedName>
        <fullName evidence="2">Uncharacterized protein</fullName>
    </submittedName>
</protein>
<feature type="non-terminal residue" evidence="2">
    <location>
        <position position="1"/>
    </location>
</feature>
<evidence type="ECO:0000313" key="3">
    <source>
        <dbReference type="Proteomes" id="UP000257109"/>
    </source>
</evidence>
<organism evidence="2 3">
    <name type="scientific">Mucuna pruriens</name>
    <name type="common">Velvet bean</name>
    <name type="synonym">Dolichos pruriens</name>
    <dbReference type="NCBI Taxonomy" id="157652"/>
    <lineage>
        <taxon>Eukaryota</taxon>
        <taxon>Viridiplantae</taxon>
        <taxon>Streptophyta</taxon>
        <taxon>Embryophyta</taxon>
        <taxon>Tracheophyta</taxon>
        <taxon>Spermatophyta</taxon>
        <taxon>Magnoliopsida</taxon>
        <taxon>eudicotyledons</taxon>
        <taxon>Gunneridae</taxon>
        <taxon>Pentapetalae</taxon>
        <taxon>rosids</taxon>
        <taxon>fabids</taxon>
        <taxon>Fabales</taxon>
        <taxon>Fabaceae</taxon>
        <taxon>Papilionoideae</taxon>
        <taxon>50 kb inversion clade</taxon>
        <taxon>NPAAA clade</taxon>
        <taxon>indigoferoid/millettioid clade</taxon>
        <taxon>Phaseoleae</taxon>
        <taxon>Mucuna</taxon>
    </lineage>
</organism>